<accession>A0A5J4S5V7</accession>
<feature type="non-terminal residue" evidence="1">
    <location>
        <position position="1"/>
    </location>
</feature>
<protein>
    <submittedName>
        <fullName evidence="1">Uncharacterized protein</fullName>
    </submittedName>
</protein>
<dbReference type="AlphaFoldDB" id="A0A5J4S5V7"/>
<dbReference type="EMBL" id="SNRW01040825">
    <property type="protein sequence ID" value="KAA6341182.1"/>
    <property type="molecule type" value="Genomic_DNA"/>
</dbReference>
<dbReference type="Proteomes" id="UP000324800">
    <property type="component" value="Unassembled WGS sequence"/>
</dbReference>
<reference evidence="1 2" key="1">
    <citation type="submission" date="2019-03" db="EMBL/GenBank/DDBJ databases">
        <title>Single cell metagenomics reveals metabolic interactions within the superorganism composed of flagellate Streblomastix strix and complex community of Bacteroidetes bacteria on its surface.</title>
        <authorList>
            <person name="Treitli S.C."/>
            <person name="Kolisko M."/>
            <person name="Husnik F."/>
            <person name="Keeling P."/>
            <person name="Hampl V."/>
        </authorList>
    </citation>
    <scope>NUCLEOTIDE SEQUENCE [LARGE SCALE GENOMIC DNA]</scope>
    <source>
        <strain evidence="1">ST1C</strain>
    </source>
</reference>
<evidence type="ECO:0000313" key="2">
    <source>
        <dbReference type="Proteomes" id="UP000324800"/>
    </source>
</evidence>
<evidence type="ECO:0000313" key="1">
    <source>
        <dbReference type="EMBL" id="KAA6341182.1"/>
    </source>
</evidence>
<proteinExistence type="predicted"/>
<sequence>PPASSPIISIFSTYGDAIDKDKLDYEPIENARYSSIVYGMYESRAWGTLTTQNSRVYLSMQITHHNPDTLWQSGYTLISIVDNAIKPKFSGTPTNIPLNAVLFAQKVYGYPIDWTGAIPIDCYTNPNVTNLIGGHKFALTQPLAAQLLFRATSQMLIDKFKNKQMEGFNETIIYALDQLNINWHAIFKTIWEAAIKYACESKICR</sequence>
<name>A0A5J4S5V7_9EUKA</name>
<gene>
    <name evidence="1" type="ORF">EZS28_052475</name>
</gene>
<organism evidence="1 2">
    <name type="scientific">Streblomastix strix</name>
    <dbReference type="NCBI Taxonomy" id="222440"/>
    <lineage>
        <taxon>Eukaryota</taxon>
        <taxon>Metamonada</taxon>
        <taxon>Preaxostyla</taxon>
        <taxon>Oxymonadida</taxon>
        <taxon>Streblomastigidae</taxon>
        <taxon>Streblomastix</taxon>
    </lineage>
</organism>
<comment type="caution">
    <text evidence="1">The sequence shown here is derived from an EMBL/GenBank/DDBJ whole genome shotgun (WGS) entry which is preliminary data.</text>
</comment>